<accession>A0A9N7YL55</accession>
<proteinExistence type="predicted"/>
<evidence type="ECO:0000313" key="1">
    <source>
        <dbReference type="EMBL" id="CAB1431027.1"/>
    </source>
</evidence>
<sequence>MSPATLNSLSQAAEALPFVHTAPRYYRLDGLVRSSDRPRWSRASVSPEAEVVLEGKEMFEIVDPHRQVVLINPDGERPVPGCPMVPCLLCTKTPHWEAPVSK</sequence>
<evidence type="ECO:0000313" key="2">
    <source>
        <dbReference type="Proteomes" id="UP001153269"/>
    </source>
</evidence>
<keyword evidence="2" id="KW-1185">Reference proteome</keyword>
<name>A0A9N7YL55_PLEPL</name>
<dbReference type="Proteomes" id="UP001153269">
    <property type="component" value="Unassembled WGS sequence"/>
</dbReference>
<dbReference type="EMBL" id="CADEAL010001299">
    <property type="protein sequence ID" value="CAB1431027.1"/>
    <property type="molecule type" value="Genomic_DNA"/>
</dbReference>
<comment type="caution">
    <text evidence="1">The sequence shown here is derived from an EMBL/GenBank/DDBJ whole genome shotgun (WGS) entry which is preliminary data.</text>
</comment>
<gene>
    <name evidence="1" type="ORF">PLEPLA_LOCUS19023</name>
</gene>
<reference evidence="1" key="1">
    <citation type="submission" date="2020-03" db="EMBL/GenBank/DDBJ databases">
        <authorList>
            <person name="Weist P."/>
        </authorList>
    </citation>
    <scope>NUCLEOTIDE SEQUENCE</scope>
</reference>
<dbReference type="AlphaFoldDB" id="A0A9N7YL55"/>
<protein>
    <submittedName>
        <fullName evidence="1">Uncharacterized protein</fullName>
    </submittedName>
</protein>
<organism evidence="1 2">
    <name type="scientific">Pleuronectes platessa</name>
    <name type="common">European plaice</name>
    <dbReference type="NCBI Taxonomy" id="8262"/>
    <lineage>
        <taxon>Eukaryota</taxon>
        <taxon>Metazoa</taxon>
        <taxon>Chordata</taxon>
        <taxon>Craniata</taxon>
        <taxon>Vertebrata</taxon>
        <taxon>Euteleostomi</taxon>
        <taxon>Actinopterygii</taxon>
        <taxon>Neopterygii</taxon>
        <taxon>Teleostei</taxon>
        <taxon>Neoteleostei</taxon>
        <taxon>Acanthomorphata</taxon>
        <taxon>Carangaria</taxon>
        <taxon>Pleuronectiformes</taxon>
        <taxon>Pleuronectoidei</taxon>
        <taxon>Pleuronectidae</taxon>
        <taxon>Pleuronectes</taxon>
    </lineage>
</organism>